<sequence length="76" mass="9146">MYLPPGYNTKELECGVKNKWRWEWPIERDSRGEKWEDWFKNKALQVAHIVIPVSKRSSINQMGKRRSSLTPRTLRM</sequence>
<gene>
    <name evidence="1" type="ORF">DPMN_050507</name>
</gene>
<comment type="caution">
    <text evidence="1">The sequence shown here is derived from an EMBL/GenBank/DDBJ whole genome shotgun (WGS) entry which is preliminary data.</text>
</comment>
<protein>
    <submittedName>
        <fullName evidence="1">Uncharacterized protein</fullName>
    </submittedName>
</protein>
<accession>A0A9D4CG90</accession>
<name>A0A9D4CG90_DREPO</name>
<dbReference type="Proteomes" id="UP000828390">
    <property type="component" value="Unassembled WGS sequence"/>
</dbReference>
<reference evidence="1" key="2">
    <citation type="submission" date="2020-11" db="EMBL/GenBank/DDBJ databases">
        <authorList>
            <person name="McCartney M.A."/>
            <person name="Auch B."/>
            <person name="Kono T."/>
            <person name="Mallez S."/>
            <person name="Becker A."/>
            <person name="Gohl D.M."/>
            <person name="Silverstein K.A.T."/>
            <person name="Koren S."/>
            <person name="Bechman K.B."/>
            <person name="Herman A."/>
            <person name="Abrahante J.E."/>
            <person name="Garbe J."/>
        </authorList>
    </citation>
    <scope>NUCLEOTIDE SEQUENCE</scope>
    <source>
        <strain evidence="1">Duluth1</strain>
        <tissue evidence="1">Whole animal</tissue>
    </source>
</reference>
<proteinExistence type="predicted"/>
<evidence type="ECO:0000313" key="2">
    <source>
        <dbReference type="Proteomes" id="UP000828390"/>
    </source>
</evidence>
<dbReference type="EMBL" id="JAIWYP010000012">
    <property type="protein sequence ID" value="KAH3724684.1"/>
    <property type="molecule type" value="Genomic_DNA"/>
</dbReference>
<reference evidence="1" key="1">
    <citation type="journal article" date="2019" name="bioRxiv">
        <title>The Genome of the Zebra Mussel, Dreissena polymorpha: A Resource for Invasive Species Research.</title>
        <authorList>
            <person name="McCartney M.A."/>
            <person name="Auch B."/>
            <person name="Kono T."/>
            <person name="Mallez S."/>
            <person name="Zhang Y."/>
            <person name="Obille A."/>
            <person name="Becker A."/>
            <person name="Abrahante J.E."/>
            <person name="Garbe J."/>
            <person name="Badalamenti J.P."/>
            <person name="Herman A."/>
            <person name="Mangelson H."/>
            <person name="Liachko I."/>
            <person name="Sullivan S."/>
            <person name="Sone E.D."/>
            <person name="Koren S."/>
            <person name="Silverstein K.A.T."/>
            <person name="Beckman K.B."/>
            <person name="Gohl D.M."/>
        </authorList>
    </citation>
    <scope>NUCLEOTIDE SEQUENCE</scope>
    <source>
        <strain evidence="1">Duluth1</strain>
        <tissue evidence="1">Whole animal</tissue>
    </source>
</reference>
<organism evidence="1 2">
    <name type="scientific">Dreissena polymorpha</name>
    <name type="common">Zebra mussel</name>
    <name type="synonym">Mytilus polymorpha</name>
    <dbReference type="NCBI Taxonomy" id="45954"/>
    <lineage>
        <taxon>Eukaryota</taxon>
        <taxon>Metazoa</taxon>
        <taxon>Spiralia</taxon>
        <taxon>Lophotrochozoa</taxon>
        <taxon>Mollusca</taxon>
        <taxon>Bivalvia</taxon>
        <taxon>Autobranchia</taxon>
        <taxon>Heteroconchia</taxon>
        <taxon>Euheterodonta</taxon>
        <taxon>Imparidentia</taxon>
        <taxon>Neoheterodontei</taxon>
        <taxon>Myida</taxon>
        <taxon>Dreissenoidea</taxon>
        <taxon>Dreissenidae</taxon>
        <taxon>Dreissena</taxon>
    </lineage>
</organism>
<evidence type="ECO:0000313" key="1">
    <source>
        <dbReference type="EMBL" id="KAH3724684.1"/>
    </source>
</evidence>
<dbReference type="AlphaFoldDB" id="A0A9D4CG90"/>
<keyword evidence="2" id="KW-1185">Reference proteome</keyword>